<reference evidence="9" key="1">
    <citation type="submission" date="2015-12" db="EMBL/GenBank/DDBJ databases">
        <title>De novo transcriptome assembly of four potential Pierce s Disease insect vectors from Arizona vineyards.</title>
        <authorList>
            <person name="Tassone E.E."/>
        </authorList>
    </citation>
    <scope>NUCLEOTIDE SEQUENCE</scope>
</reference>
<comment type="subcellular location">
    <subcellularLocation>
        <location evidence="1">Preautophagosomal structure membrane</location>
        <topology evidence="1">Single-pass type I membrane protein</topology>
    </subcellularLocation>
</comment>
<evidence type="ECO:0000256" key="8">
    <source>
        <dbReference type="SAM" id="SignalP"/>
    </source>
</evidence>
<dbReference type="GO" id="GO:0000139">
    <property type="term" value="C:Golgi membrane"/>
    <property type="evidence" value="ECO:0007669"/>
    <property type="project" value="UniProtKB-SubCell"/>
</dbReference>
<evidence type="ECO:0000256" key="1">
    <source>
        <dbReference type="ARBA" id="ARBA00004472"/>
    </source>
</evidence>
<protein>
    <recommendedName>
        <fullName evidence="10">Cation-dependent mannose-6-phosphate receptor</fullName>
    </recommendedName>
</protein>
<evidence type="ECO:0000256" key="5">
    <source>
        <dbReference type="ARBA" id="ARBA00022989"/>
    </source>
</evidence>
<gene>
    <name evidence="9" type="ORF">g.23354</name>
</gene>
<dbReference type="GO" id="GO:0015031">
    <property type="term" value="P:protein transport"/>
    <property type="evidence" value="ECO:0007669"/>
    <property type="project" value="UniProtKB-KW"/>
</dbReference>
<keyword evidence="4" id="KW-0813">Transport</keyword>
<dbReference type="PANTHER" id="PTHR15071">
    <property type="entry name" value="MANNOSE-6-PHOSPHATE RECEPTOR FAMILY MEMBER"/>
    <property type="match status" value="1"/>
</dbReference>
<name>A0A1B6DPL8_9HEMI</name>
<sequence length="255" mass="27979">MAFKYDICFLTNFTSLLFLTVSFGNSLSLHRDGECIQDGCKCIFPNNKFIDISQKVPLTRIDIKGENNSAIIFHPCQNFIFGNKAEGNECFDGASICLLNTTNNNTKILGKAGTGVFSSLDSVSPIKVTYSSKLSSTETTLSLLCKSNLPETVEASKIEEKYNLVWSTSSNAACPLLLPGMETSLSTGSVLVIMLLFFSLLYFGGGMLALKFLRGAEGHEMIPNYDFWVDLPYLVRDGVLFALGGFNTPTSYDRI</sequence>
<feature type="transmembrane region" description="Helical" evidence="7">
    <location>
        <begin position="190"/>
        <end position="213"/>
    </location>
</feature>
<keyword evidence="5 7" id="KW-1133">Transmembrane helix</keyword>
<dbReference type="AlphaFoldDB" id="A0A1B6DPL8"/>
<feature type="chain" id="PRO_5008581543" description="Cation-dependent mannose-6-phosphate receptor" evidence="8">
    <location>
        <begin position="25"/>
        <end position="255"/>
    </location>
</feature>
<dbReference type="SUPFAM" id="SSF50911">
    <property type="entry name" value="Mannose 6-phosphate receptor domain"/>
    <property type="match status" value="1"/>
</dbReference>
<keyword evidence="3 8" id="KW-0732">Signal</keyword>
<accession>A0A1B6DPL8</accession>
<evidence type="ECO:0000256" key="6">
    <source>
        <dbReference type="ARBA" id="ARBA00023136"/>
    </source>
</evidence>
<organism evidence="9">
    <name type="scientific">Clastoptera arizonana</name>
    <name type="common">Arizona spittle bug</name>
    <dbReference type="NCBI Taxonomy" id="38151"/>
    <lineage>
        <taxon>Eukaryota</taxon>
        <taxon>Metazoa</taxon>
        <taxon>Ecdysozoa</taxon>
        <taxon>Arthropoda</taxon>
        <taxon>Hexapoda</taxon>
        <taxon>Insecta</taxon>
        <taxon>Pterygota</taxon>
        <taxon>Neoptera</taxon>
        <taxon>Paraneoptera</taxon>
        <taxon>Hemiptera</taxon>
        <taxon>Auchenorrhyncha</taxon>
        <taxon>Cercopoidea</taxon>
        <taxon>Clastopteridae</taxon>
        <taxon>Clastoptera</taxon>
    </lineage>
</organism>
<keyword evidence="6 7" id="KW-0472">Membrane</keyword>
<dbReference type="Pfam" id="PF09451">
    <property type="entry name" value="ATG27"/>
    <property type="match status" value="1"/>
</dbReference>
<keyword evidence="2 7" id="KW-0812">Transmembrane</keyword>
<dbReference type="EMBL" id="GEDC01009686">
    <property type="protein sequence ID" value="JAS27612.1"/>
    <property type="molecule type" value="Transcribed_RNA"/>
</dbReference>
<evidence type="ECO:0000256" key="3">
    <source>
        <dbReference type="ARBA" id="ARBA00022729"/>
    </source>
</evidence>
<dbReference type="GO" id="GO:0005802">
    <property type="term" value="C:trans-Golgi network"/>
    <property type="evidence" value="ECO:0007669"/>
    <property type="project" value="TreeGrafter"/>
</dbReference>
<dbReference type="InterPro" id="IPR018939">
    <property type="entry name" value="Autophagy-rel_prot_27"/>
</dbReference>
<dbReference type="PANTHER" id="PTHR15071:SF0">
    <property type="entry name" value="MANNOSE 6-PHOSPHATE RECEPTOR-LIKE PROTEIN 1"/>
    <property type="match status" value="1"/>
</dbReference>
<evidence type="ECO:0000313" key="9">
    <source>
        <dbReference type="EMBL" id="JAS27612.1"/>
    </source>
</evidence>
<dbReference type="Gene3D" id="2.70.130.10">
    <property type="entry name" value="Mannose-6-phosphate receptor binding domain"/>
    <property type="match status" value="1"/>
</dbReference>
<proteinExistence type="predicted"/>
<evidence type="ECO:0000256" key="7">
    <source>
        <dbReference type="SAM" id="Phobius"/>
    </source>
</evidence>
<dbReference type="InterPro" id="IPR009011">
    <property type="entry name" value="Man6P_isomerase_rcpt-bd_dom_sf"/>
</dbReference>
<evidence type="ECO:0008006" key="10">
    <source>
        <dbReference type="Google" id="ProtNLM"/>
    </source>
</evidence>
<dbReference type="GO" id="GO:0034045">
    <property type="term" value="C:phagophore assembly site membrane"/>
    <property type="evidence" value="ECO:0007669"/>
    <property type="project" value="UniProtKB-SubCell"/>
</dbReference>
<feature type="signal peptide" evidence="8">
    <location>
        <begin position="1"/>
        <end position="24"/>
    </location>
</feature>
<keyword evidence="4" id="KW-0653">Protein transport</keyword>
<evidence type="ECO:0000256" key="2">
    <source>
        <dbReference type="ARBA" id="ARBA00022692"/>
    </source>
</evidence>
<evidence type="ECO:0000256" key="4">
    <source>
        <dbReference type="ARBA" id="ARBA00022927"/>
    </source>
</evidence>